<dbReference type="GO" id="GO:0008270">
    <property type="term" value="F:zinc ion binding"/>
    <property type="evidence" value="ECO:0007669"/>
    <property type="project" value="UniProtKB-KW"/>
</dbReference>
<dbReference type="EMBL" id="RHFK02000006">
    <property type="protein sequence ID" value="TWW75219.1"/>
    <property type="molecule type" value="Genomic_DNA"/>
</dbReference>
<dbReference type="InterPro" id="IPR036236">
    <property type="entry name" value="Znf_C2H2_sf"/>
</dbReference>
<dbReference type="AlphaFoldDB" id="A0A5C6P8F8"/>
<sequence length="1094" mass="121149">MAEPTNGSVASMAPSSDLLRGSWDDLQEPPHGGEVPGDTLKVEYVVAQCQSTQKQKKKQRSPAKQSALTHQQMPPSSPLPASKEELPEEELSATRPRPPPEGEEDEAGDEQQEVASQSVKKKEEVEEEAEPEMPVVQIKPEPEEMECMTKTKEDDDGEDYGQPTHLEVKLEQPDFKTERTSPEPDQTEPVDLSLNKPRSSSAQVSKSSATVNPAPSSTQPSLSATPVPSTVQSIGSMVLSPGSILATQGAGGQQILHVIHTIPSVSMPSKVGQLQTIPVVVQSLPVVYTTVPTDGVATAAITVPLIGSDGRSEGSVRIKPGSTSPEYQSDSDAESGTESGSASLSAQSLDAGSVMDLEPVDPDSPDVKRRRIHMCDYEGCKKVYTKSSHLKAHRRIHTEGGDDSDLVADLLRKPFSSRTLKEKLDIVRKGRPTPELASLSQPGKTCVRRFQVSNYERYPWLTGSEEKCKLFCWECLLLANDQLGVWSHTGFANLSCLTKAALRHQNTAGHLHATVLVKTFGETRVDLKPSDQVAKNKELHNARVKKNREILQRLIDCLIFLVKQELALGGHDGGFANRGNYEELLCFLAETDSDLHYHLTTNQVFSGASGRLLTDLVNAIAEVMGEKIKVEVKKAPAVAIMVDETADEAAQLSLVLRYVTDAVVTERFIRFEDAPSDRHADSVAALVVRFLEEYECLDKVVAQSFDGAAVVSSGLNEVEAKVKERAPLASFLHCYAHRLDLVLSQGASRLKECKLFFAHLNGLAAFFSRSSKRSELLKQRLPHVAPSRWQHMSQLVRTVFKEREALIELFRHILERHDDYDQDSLCHADGFHARLEDFGFCFLLHTFNGIFQNSHVLSSVLQSKAVDARSCRARVEEFGDAVERERERFEEIYEATARISSAPNPQGDARAHYRQLHKKVLDNVKCQIQNRFQDQDKLTFLSLLDPQQFPDYQKKFPQTAFSSLGQSYGTLFDLPRLKTELTVMYSMTHFKGKVPAELLAFLHRKALGESMGQLYLLACLAVTVPGSAASERTVSALQRIKSYANQTSGQRRVPALASMAIEKNLLAELKGAWLYDRVIERFAGKERSIDFVYK</sequence>
<organism evidence="7 8">
    <name type="scientific">Takifugu flavidus</name>
    <name type="common">sansaifugu</name>
    <dbReference type="NCBI Taxonomy" id="433684"/>
    <lineage>
        <taxon>Eukaryota</taxon>
        <taxon>Metazoa</taxon>
        <taxon>Chordata</taxon>
        <taxon>Craniata</taxon>
        <taxon>Vertebrata</taxon>
        <taxon>Euteleostomi</taxon>
        <taxon>Actinopterygii</taxon>
        <taxon>Neopterygii</taxon>
        <taxon>Teleostei</taxon>
        <taxon>Neoteleostei</taxon>
        <taxon>Acanthomorphata</taxon>
        <taxon>Eupercaria</taxon>
        <taxon>Tetraodontiformes</taxon>
        <taxon>Tetradontoidea</taxon>
        <taxon>Tetraodontidae</taxon>
        <taxon>Takifugu</taxon>
    </lineage>
</organism>
<dbReference type="PROSITE" id="PS50157">
    <property type="entry name" value="ZINC_FINGER_C2H2_2"/>
    <property type="match status" value="1"/>
</dbReference>
<feature type="compositionally biased region" description="Polar residues" evidence="5">
    <location>
        <begin position="209"/>
        <end position="229"/>
    </location>
</feature>
<feature type="compositionally biased region" description="Basic and acidic residues" evidence="5">
    <location>
        <begin position="166"/>
        <end position="182"/>
    </location>
</feature>
<dbReference type="Gene3D" id="3.30.160.60">
    <property type="entry name" value="Classic Zinc Finger"/>
    <property type="match status" value="1"/>
</dbReference>
<feature type="compositionally biased region" description="Polar residues" evidence="5">
    <location>
        <begin position="336"/>
        <end position="350"/>
    </location>
</feature>
<evidence type="ECO:0000256" key="2">
    <source>
        <dbReference type="ARBA" id="ARBA00022771"/>
    </source>
</evidence>
<protein>
    <submittedName>
        <fullName evidence="7">Krueppel-like factor 8</fullName>
    </submittedName>
</protein>
<dbReference type="SUPFAM" id="SSF53098">
    <property type="entry name" value="Ribonuclease H-like"/>
    <property type="match status" value="1"/>
</dbReference>
<comment type="caution">
    <text evidence="7">The sequence shown here is derived from an EMBL/GenBank/DDBJ whole genome shotgun (WGS) entry which is preliminary data.</text>
</comment>
<evidence type="ECO:0000313" key="8">
    <source>
        <dbReference type="Proteomes" id="UP000324091"/>
    </source>
</evidence>
<keyword evidence="3" id="KW-0862">Zinc</keyword>
<evidence type="ECO:0000259" key="6">
    <source>
        <dbReference type="PROSITE" id="PS50157"/>
    </source>
</evidence>
<feature type="region of interest" description="Disordered" evidence="5">
    <location>
        <begin position="1"/>
        <end position="229"/>
    </location>
</feature>
<dbReference type="PANTHER" id="PTHR45749">
    <property type="match status" value="1"/>
</dbReference>
<feature type="compositionally biased region" description="Low complexity" evidence="5">
    <location>
        <begin position="199"/>
        <end position="208"/>
    </location>
</feature>
<evidence type="ECO:0000256" key="1">
    <source>
        <dbReference type="ARBA" id="ARBA00022723"/>
    </source>
</evidence>
<feature type="compositionally biased region" description="Acidic residues" evidence="5">
    <location>
        <begin position="101"/>
        <end position="112"/>
    </location>
</feature>
<feature type="region of interest" description="Disordered" evidence="5">
    <location>
        <begin position="309"/>
        <end position="367"/>
    </location>
</feature>
<keyword evidence="8" id="KW-1185">Reference proteome</keyword>
<dbReference type="Proteomes" id="UP000324091">
    <property type="component" value="Chromosome 14"/>
</dbReference>
<name>A0A5C6P8F8_9TELE</name>
<feature type="domain" description="C2H2-type" evidence="6">
    <location>
        <begin position="373"/>
        <end position="398"/>
    </location>
</feature>
<dbReference type="PANTHER" id="PTHR45749:SF28">
    <property type="entry name" value="ZINC FINGER MYM-TYPE PROTEIN 1-LIKE-RELATED"/>
    <property type="match status" value="1"/>
</dbReference>
<feature type="compositionally biased region" description="Polar residues" evidence="5">
    <location>
        <begin position="62"/>
        <end position="74"/>
    </location>
</feature>
<evidence type="ECO:0000313" key="7">
    <source>
        <dbReference type="EMBL" id="TWW75219.1"/>
    </source>
</evidence>
<dbReference type="PROSITE" id="PS00028">
    <property type="entry name" value="ZINC_FINGER_C2H2_1"/>
    <property type="match status" value="1"/>
</dbReference>
<dbReference type="InterPro" id="IPR012337">
    <property type="entry name" value="RNaseH-like_sf"/>
</dbReference>
<reference evidence="7 8" key="1">
    <citation type="submission" date="2019-04" db="EMBL/GenBank/DDBJ databases">
        <title>Chromosome genome assembly for Takifugu flavidus.</title>
        <authorList>
            <person name="Xiao S."/>
        </authorList>
    </citation>
    <scope>NUCLEOTIDE SEQUENCE [LARGE SCALE GENOMIC DNA]</scope>
    <source>
        <strain evidence="7">HTHZ2018</strain>
        <tissue evidence="7">Muscle</tissue>
    </source>
</reference>
<keyword evidence="2 4" id="KW-0863">Zinc-finger</keyword>
<evidence type="ECO:0000256" key="3">
    <source>
        <dbReference type="ARBA" id="ARBA00022833"/>
    </source>
</evidence>
<dbReference type="SUPFAM" id="SSF57667">
    <property type="entry name" value="beta-beta-alpha zinc fingers"/>
    <property type="match status" value="1"/>
</dbReference>
<dbReference type="InterPro" id="IPR013087">
    <property type="entry name" value="Znf_C2H2_type"/>
</dbReference>
<keyword evidence="1" id="KW-0479">Metal-binding</keyword>
<proteinExistence type="predicted"/>
<gene>
    <name evidence="7" type="ORF">D4764_14G0012220</name>
</gene>
<dbReference type="FunFam" id="3.30.160.60:FF:000021">
    <property type="entry name" value="Basic krueppel-like factor 3"/>
    <property type="match status" value="1"/>
</dbReference>
<accession>A0A5C6P8F8</accession>
<evidence type="ECO:0000256" key="5">
    <source>
        <dbReference type="SAM" id="MobiDB-lite"/>
    </source>
</evidence>
<evidence type="ECO:0000256" key="4">
    <source>
        <dbReference type="PROSITE-ProRule" id="PRU00042"/>
    </source>
</evidence>